<name>A0A081D689_NONUL</name>
<dbReference type="Gene3D" id="1.10.510.10">
    <property type="entry name" value="Transferase(Phosphotransferase) domain 1"/>
    <property type="match status" value="1"/>
</dbReference>
<dbReference type="Proteomes" id="UP000028980">
    <property type="component" value="Unassembled WGS sequence"/>
</dbReference>
<dbReference type="PANTHER" id="PTHR43851">
    <property type="match status" value="1"/>
</dbReference>
<feature type="domain" description="Protein kinase" evidence="1">
    <location>
        <begin position="121"/>
        <end position="447"/>
    </location>
</feature>
<dbReference type="GO" id="GO:0004672">
    <property type="term" value="F:protein kinase activity"/>
    <property type="evidence" value="ECO:0007669"/>
    <property type="project" value="InterPro"/>
</dbReference>
<sequence length="447" mass="50828">MKTLDKIPTSKIGRTTELVKTGAKIGANYIKYYSKKAVNPSMDRSSLDEDNATDIYDGLKSLKGSALKVAQMLSMDKSLLPGAYVEKFSLAQFSVPPLSAPLVRKTFKKYQGAFPEEIYDTFSKDSVNAASIGQVHKATKDGKELAVKIQYPGVAESIGSDLAMVKPIAIKMFNLKGEDSKRYFAEVEDKLTEETDYELEVKQSVAITEACSHIPNLKFPPTYYPELSSKRIITMDWMTGQHLSEFAKTDFSLETGNKLGQTLWDFYMFQMHGLKAVHADPHPGNFLISKDEELIAIDFGCIKEIVDEFYQPYFELAVPASINNPEIFKAKLFELEILRTDDSEKEITYFSALFHEMLSLFTKPFQEKTFDFSDSGFWDEISSLSEKYSNDKELRKMNGNRGSKHFLYINRTFFGLYNLLHDLKATVNTHEYVKYLEEKGFKNHSAL</sequence>
<keyword evidence="2" id="KW-0503">Monooxygenase</keyword>
<dbReference type="PROSITE" id="PS50011">
    <property type="entry name" value="PROTEIN_KINASE_DOM"/>
    <property type="match status" value="1"/>
</dbReference>
<dbReference type="GO" id="GO:0004497">
    <property type="term" value="F:monooxygenase activity"/>
    <property type="evidence" value="ECO:0007669"/>
    <property type="project" value="UniProtKB-KW"/>
</dbReference>
<proteinExistence type="predicted"/>
<protein>
    <submittedName>
        <fullName evidence="2">Ubiquinone biosynthesis monooxygenase UbiB</fullName>
    </submittedName>
</protein>
<dbReference type="InterPro" id="IPR011009">
    <property type="entry name" value="Kinase-like_dom_sf"/>
</dbReference>
<dbReference type="InterPro" id="IPR051409">
    <property type="entry name" value="Atypical_kinase_ADCK"/>
</dbReference>
<dbReference type="PANTHER" id="PTHR43851:SF3">
    <property type="entry name" value="COENZYME Q8"/>
    <property type="match status" value="1"/>
</dbReference>
<dbReference type="SUPFAM" id="SSF56112">
    <property type="entry name" value="Protein kinase-like (PK-like)"/>
    <property type="match status" value="1"/>
</dbReference>
<dbReference type="InterPro" id="IPR000719">
    <property type="entry name" value="Prot_kinase_dom"/>
</dbReference>
<dbReference type="Pfam" id="PF03109">
    <property type="entry name" value="ABC1"/>
    <property type="match status" value="1"/>
</dbReference>
<dbReference type="AlphaFoldDB" id="A0A081D689"/>
<dbReference type="EMBL" id="BBLG01000001">
    <property type="protein sequence ID" value="GAK74435.1"/>
    <property type="molecule type" value="Genomic_DNA"/>
</dbReference>
<organism evidence="2 3">
    <name type="scientific">Nonlabens ulvanivorans</name>
    <name type="common">Persicivirga ulvanivorans</name>
    <dbReference type="NCBI Taxonomy" id="906888"/>
    <lineage>
        <taxon>Bacteria</taxon>
        <taxon>Pseudomonadati</taxon>
        <taxon>Bacteroidota</taxon>
        <taxon>Flavobacteriia</taxon>
        <taxon>Flavobacteriales</taxon>
        <taxon>Flavobacteriaceae</taxon>
        <taxon>Nonlabens</taxon>
    </lineage>
</organism>
<evidence type="ECO:0000313" key="2">
    <source>
        <dbReference type="EMBL" id="GAK74435.1"/>
    </source>
</evidence>
<dbReference type="GO" id="GO:0005524">
    <property type="term" value="F:ATP binding"/>
    <property type="evidence" value="ECO:0007669"/>
    <property type="project" value="InterPro"/>
</dbReference>
<evidence type="ECO:0000259" key="1">
    <source>
        <dbReference type="PROSITE" id="PS50011"/>
    </source>
</evidence>
<keyword evidence="2" id="KW-0830">Ubiquinone</keyword>
<accession>A0A081D689</accession>
<keyword evidence="2" id="KW-0560">Oxidoreductase</keyword>
<reference evidence="2 3" key="1">
    <citation type="journal article" date="2014" name="Genome Announc.">
        <title>Draft Genome Sequences of Marine Flavobacterium Nonlabens Strains NR17, NR24, NR27, NR32, NR33, and Ara13.</title>
        <authorList>
            <person name="Nakanishi M."/>
            <person name="Meirelles P."/>
            <person name="Suzuki R."/>
            <person name="Takatani N."/>
            <person name="Mino S."/>
            <person name="Suda W."/>
            <person name="Oshima K."/>
            <person name="Hattori M."/>
            <person name="Ohkuma M."/>
            <person name="Hosokawa M."/>
            <person name="Miyashita K."/>
            <person name="Thompson F.L."/>
            <person name="Niwa A."/>
            <person name="Sawabe T."/>
            <person name="Sawabe T."/>
        </authorList>
    </citation>
    <scope>NUCLEOTIDE SEQUENCE [LARGE SCALE GENOMIC DNA]</scope>
    <source>
        <strain evidence="3">JCM19296</strain>
    </source>
</reference>
<comment type="caution">
    <text evidence="2">The sequence shown here is derived from an EMBL/GenBank/DDBJ whole genome shotgun (WGS) entry which is preliminary data.</text>
</comment>
<dbReference type="InterPro" id="IPR004147">
    <property type="entry name" value="ABC1_dom"/>
</dbReference>
<evidence type="ECO:0000313" key="3">
    <source>
        <dbReference type="Proteomes" id="UP000028980"/>
    </source>
</evidence>
<gene>
    <name evidence="2" type="ORF">JCM19296_13</name>
</gene>